<comment type="caution">
    <text evidence="2">The sequence shown here is derived from an EMBL/GenBank/DDBJ whole genome shotgun (WGS) entry which is preliminary data.</text>
</comment>
<evidence type="ECO:0000313" key="2">
    <source>
        <dbReference type="EMBL" id="MBB1157451.1"/>
    </source>
</evidence>
<dbReference type="AlphaFoldDB" id="A0A7W3ZDD7"/>
<keyword evidence="1" id="KW-0175">Coiled coil</keyword>
<organism evidence="2 3">
    <name type="scientific">Amycolatopsis dendrobii</name>
    <dbReference type="NCBI Taxonomy" id="2760662"/>
    <lineage>
        <taxon>Bacteria</taxon>
        <taxon>Bacillati</taxon>
        <taxon>Actinomycetota</taxon>
        <taxon>Actinomycetes</taxon>
        <taxon>Pseudonocardiales</taxon>
        <taxon>Pseudonocardiaceae</taxon>
        <taxon>Amycolatopsis</taxon>
    </lineage>
</organism>
<name>A0A7W3ZDD7_9PSEU</name>
<proteinExistence type="predicted"/>
<dbReference type="RefSeq" id="WP_182894295.1">
    <property type="nucleotide sequence ID" value="NZ_JACGZW010000010.1"/>
</dbReference>
<accession>A0A7W3ZDD7</accession>
<reference evidence="2 3" key="1">
    <citation type="submission" date="2020-08" db="EMBL/GenBank/DDBJ databases">
        <title>Amycolatopsis sp. nov. DR6-1 isolated from Dendrobium heterocarpum.</title>
        <authorList>
            <person name="Tedsree N."/>
            <person name="Kuncharoen N."/>
            <person name="Likhitwitayawuid K."/>
            <person name="Tanasupawat S."/>
        </authorList>
    </citation>
    <scope>NUCLEOTIDE SEQUENCE [LARGE SCALE GENOMIC DNA]</scope>
    <source>
        <strain evidence="2 3">DR6-1</strain>
    </source>
</reference>
<dbReference type="EMBL" id="JACGZW010000010">
    <property type="protein sequence ID" value="MBB1157451.1"/>
    <property type="molecule type" value="Genomic_DNA"/>
</dbReference>
<evidence type="ECO:0000313" key="3">
    <source>
        <dbReference type="Proteomes" id="UP000526734"/>
    </source>
</evidence>
<keyword evidence="3" id="KW-1185">Reference proteome</keyword>
<dbReference type="Proteomes" id="UP000526734">
    <property type="component" value="Unassembled WGS sequence"/>
</dbReference>
<sequence length="132" mass="13961">MAPEPTAPIADGLVLATRTGDLDEVVRLLGELDALPVRQRVLRGLVHRCAAAVRERFGPQPEDAVFTAVAVGEDAVAADVDDLRPGVRAALRAVLAELNGDFEALEVQLGQAAREPRLTGLVHCLLWAAGLP</sequence>
<evidence type="ECO:0000256" key="1">
    <source>
        <dbReference type="SAM" id="Coils"/>
    </source>
</evidence>
<feature type="coiled-coil region" evidence="1">
    <location>
        <begin position="88"/>
        <end position="115"/>
    </location>
</feature>
<protein>
    <submittedName>
        <fullName evidence="2">Uncharacterized protein</fullName>
    </submittedName>
</protein>
<gene>
    <name evidence="2" type="ORF">H4281_30280</name>
</gene>